<protein>
    <submittedName>
        <fullName evidence="1">Uncharacterized protein</fullName>
    </submittedName>
</protein>
<evidence type="ECO:0000313" key="1">
    <source>
        <dbReference type="EMBL" id="MBL1101519.1"/>
    </source>
</evidence>
<name>A0ABS1NNJ9_9ACTN</name>
<evidence type="ECO:0000313" key="2">
    <source>
        <dbReference type="Proteomes" id="UP000634229"/>
    </source>
</evidence>
<comment type="caution">
    <text evidence="1">The sequence shown here is derived from an EMBL/GenBank/DDBJ whole genome shotgun (WGS) entry which is preliminary data.</text>
</comment>
<proteinExistence type="predicted"/>
<dbReference type="Proteomes" id="UP000634229">
    <property type="component" value="Unassembled WGS sequence"/>
</dbReference>
<sequence length="94" mass="9539">MRIFEFSKSANIVGVGLDQSVLTRVGKFRGVGAQRLVESGIAIDARPGCDQGVCGRASVTVALAGAEGVTSGALNQRVDPHGAVGDGWGVVDEA</sequence>
<keyword evidence="2" id="KW-1185">Reference proteome</keyword>
<dbReference type="RefSeq" id="WP_201881136.1">
    <property type="nucleotide sequence ID" value="NZ_JAERRF010000029.1"/>
</dbReference>
<accession>A0ABS1NNJ9</accession>
<gene>
    <name evidence="1" type="ORF">JK363_33675</name>
</gene>
<dbReference type="EMBL" id="JAERRF010000029">
    <property type="protein sequence ID" value="MBL1101519.1"/>
    <property type="molecule type" value="Genomic_DNA"/>
</dbReference>
<organism evidence="1 2">
    <name type="scientific">Streptomyces coffeae</name>
    <dbReference type="NCBI Taxonomy" id="621382"/>
    <lineage>
        <taxon>Bacteria</taxon>
        <taxon>Bacillati</taxon>
        <taxon>Actinomycetota</taxon>
        <taxon>Actinomycetes</taxon>
        <taxon>Kitasatosporales</taxon>
        <taxon>Streptomycetaceae</taxon>
        <taxon>Streptomyces</taxon>
    </lineage>
</organism>
<reference evidence="1 2" key="1">
    <citation type="submission" date="2021-01" db="EMBL/GenBank/DDBJ databases">
        <title>WGS of actinomycetes isolated from Thailand.</title>
        <authorList>
            <person name="Thawai C."/>
        </authorList>
    </citation>
    <scope>NUCLEOTIDE SEQUENCE [LARGE SCALE GENOMIC DNA]</scope>
    <source>
        <strain evidence="1 2">CA1R205</strain>
    </source>
</reference>